<organism evidence="3 4">
    <name type="scientific">Chitinophaga jiangningensis</name>
    <dbReference type="NCBI Taxonomy" id="1419482"/>
    <lineage>
        <taxon>Bacteria</taxon>
        <taxon>Pseudomonadati</taxon>
        <taxon>Bacteroidota</taxon>
        <taxon>Chitinophagia</taxon>
        <taxon>Chitinophagales</taxon>
        <taxon>Chitinophagaceae</taxon>
        <taxon>Chitinophaga</taxon>
    </lineage>
</organism>
<dbReference type="SUPFAM" id="SSF82153">
    <property type="entry name" value="FAS1 domain"/>
    <property type="match status" value="2"/>
</dbReference>
<dbReference type="Pfam" id="PF02469">
    <property type="entry name" value="Fasciclin"/>
    <property type="match status" value="2"/>
</dbReference>
<dbReference type="InterPro" id="IPR036378">
    <property type="entry name" value="FAS1_dom_sf"/>
</dbReference>
<dbReference type="PANTHER" id="PTHR10900:SF77">
    <property type="entry name" value="FI19380P1"/>
    <property type="match status" value="1"/>
</dbReference>
<dbReference type="InterPro" id="IPR000782">
    <property type="entry name" value="FAS1_domain"/>
</dbReference>
<dbReference type="AlphaFoldDB" id="A0A1M7J3Z4"/>
<dbReference type="STRING" id="1419482.SAMN05444266_108214"/>
<evidence type="ECO:0000313" key="3">
    <source>
        <dbReference type="EMBL" id="SHM47754.1"/>
    </source>
</evidence>
<name>A0A1M7J3Z4_9BACT</name>
<feature type="chain" id="PRO_5012048421" evidence="1">
    <location>
        <begin position="25"/>
        <end position="331"/>
    </location>
</feature>
<gene>
    <name evidence="3" type="ORF">SAMN05444266_108214</name>
</gene>
<dbReference type="EMBL" id="FRBL01000008">
    <property type="protein sequence ID" value="SHM47754.1"/>
    <property type="molecule type" value="Genomic_DNA"/>
</dbReference>
<keyword evidence="4" id="KW-1185">Reference proteome</keyword>
<dbReference type="PANTHER" id="PTHR10900">
    <property type="entry name" value="PERIOSTIN-RELATED"/>
    <property type="match status" value="1"/>
</dbReference>
<feature type="domain" description="FAS1" evidence="2">
    <location>
        <begin position="175"/>
        <end position="327"/>
    </location>
</feature>
<dbReference type="InterPro" id="IPR050904">
    <property type="entry name" value="Adhesion/Biosynth-related"/>
</dbReference>
<keyword evidence="1" id="KW-0732">Signal</keyword>
<dbReference type="Proteomes" id="UP000184420">
    <property type="component" value="Unassembled WGS sequence"/>
</dbReference>
<dbReference type="Gene3D" id="2.30.180.10">
    <property type="entry name" value="FAS1 domain"/>
    <property type="match status" value="2"/>
</dbReference>
<reference evidence="3 4" key="1">
    <citation type="submission" date="2016-11" db="EMBL/GenBank/DDBJ databases">
        <authorList>
            <person name="Jaros S."/>
            <person name="Januszkiewicz K."/>
            <person name="Wedrychowicz H."/>
        </authorList>
    </citation>
    <scope>NUCLEOTIDE SEQUENCE [LARGE SCALE GENOMIC DNA]</scope>
    <source>
        <strain evidence="3 4">DSM 27406</strain>
    </source>
</reference>
<dbReference type="PROSITE" id="PS50213">
    <property type="entry name" value="FAS1"/>
    <property type="match status" value="2"/>
</dbReference>
<evidence type="ECO:0000259" key="2">
    <source>
        <dbReference type="PROSITE" id="PS50213"/>
    </source>
</evidence>
<evidence type="ECO:0000256" key="1">
    <source>
        <dbReference type="SAM" id="SignalP"/>
    </source>
</evidence>
<dbReference type="SMART" id="SM00554">
    <property type="entry name" value="FAS1"/>
    <property type="match status" value="2"/>
</dbReference>
<sequence>MKKYNIHIKILAACGMLLLTAACSKEEAAAPKDGNRIVQVLADNFNLTMMNTVVSRSNLRTDLNTPGPFTLFAPSDEAFVKSGYINVVAVLGASSGLITSLGAYHTVEGTYDLNKLPFLFNQEITSRGGKLFVTRWVKGQDTILTINGSRLLSSSITASNGRVQVIDRMLQPYLHENIGDAIAAETALTLFWQAVQRAGMTDQLKGKGPFTIYAPNNDAMIASGYATLEAINAAPVAAITALVKYHVVADRRFVNDYILTTATGKTTTTQGMSDHNSITVSLTPNPQQPGAFTGITLRGIGNTTDVKLVKQDIISGNGVLHITDQVLRITQ</sequence>
<evidence type="ECO:0000313" key="4">
    <source>
        <dbReference type="Proteomes" id="UP000184420"/>
    </source>
</evidence>
<dbReference type="PROSITE" id="PS51257">
    <property type="entry name" value="PROKAR_LIPOPROTEIN"/>
    <property type="match status" value="1"/>
</dbReference>
<feature type="domain" description="FAS1" evidence="2">
    <location>
        <begin position="34"/>
        <end position="170"/>
    </location>
</feature>
<feature type="signal peptide" evidence="1">
    <location>
        <begin position="1"/>
        <end position="24"/>
    </location>
</feature>
<dbReference type="RefSeq" id="WP_083550506.1">
    <property type="nucleotide sequence ID" value="NZ_FRBL01000008.1"/>
</dbReference>
<accession>A0A1M7J3Z4</accession>
<proteinExistence type="predicted"/>
<protein>
    <submittedName>
        <fullName evidence="3">Uncaracterized surface protein containing fasciclin (FAS1) repeats</fullName>
    </submittedName>
</protein>